<evidence type="ECO:0000313" key="1">
    <source>
        <dbReference type="EMBL" id="MFD2547680.1"/>
    </source>
</evidence>
<dbReference type="RefSeq" id="WP_380902668.1">
    <property type="nucleotide sequence ID" value="NZ_JBHUEG010000007.1"/>
</dbReference>
<accession>A0ABW5KHC4</accession>
<dbReference type="EMBL" id="JBHULR010000003">
    <property type="protein sequence ID" value="MFD2547680.1"/>
    <property type="molecule type" value="Genomic_DNA"/>
</dbReference>
<gene>
    <name evidence="1" type="ORF">ACFSR5_08490</name>
</gene>
<comment type="caution">
    <text evidence="1">The sequence shown here is derived from an EMBL/GenBank/DDBJ whole genome shotgun (WGS) entry which is preliminary data.</text>
</comment>
<organism evidence="1 2">
    <name type="scientific">Sphingobacterium suaedae</name>
    <dbReference type="NCBI Taxonomy" id="1686402"/>
    <lineage>
        <taxon>Bacteria</taxon>
        <taxon>Pseudomonadati</taxon>
        <taxon>Bacteroidota</taxon>
        <taxon>Sphingobacteriia</taxon>
        <taxon>Sphingobacteriales</taxon>
        <taxon>Sphingobacteriaceae</taxon>
        <taxon>Sphingobacterium</taxon>
    </lineage>
</organism>
<evidence type="ECO:0000313" key="2">
    <source>
        <dbReference type="Proteomes" id="UP001597545"/>
    </source>
</evidence>
<keyword evidence="2" id="KW-1185">Reference proteome</keyword>
<protein>
    <submittedName>
        <fullName evidence="1">Uncharacterized protein</fullName>
    </submittedName>
</protein>
<reference evidence="2" key="1">
    <citation type="journal article" date="2019" name="Int. J. Syst. Evol. Microbiol.">
        <title>The Global Catalogue of Microorganisms (GCM) 10K type strain sequencing project: providing services to taxonomists for standard genome sequencing and annotation.</title>
        <authorList>
            <consortium name="The Broad Institute Genomics Platform"/>
            <consortium name="The Broad Institute Genome Sequencing Center for Infectious Disease"/>
            <person name="Wu L."/>
            <person name="Ma J."/>
        </authorList>
    </citation>
    <scope>NUCLEOTIDE SEQUENCE [LARGE SCALE GENOMIC DNA]</scope>
    <source>
        <strain evidence="2">KCTC 42662</strain>
    </source>
</reference>
<proteinExistence type="predicted"/>
<dbReference type="Proteomes" id="UP001597545">
    <property type="component" value="Unassembled WGS sequence"/>
</dbReference>
<sequence>MSEENKDALDRKIDGIVKLARLDSVKVMLIVSVFFNIYQYVDNRDLNSAIVEEVRKQVNPAVDSKVSTALPKAVEDAVQPMKEGVQQGMEKLDTVLNKVINKQ</sequence>
<name>A0ABW5KHC4_9SPHI</name>